<evidence type="ECO:0000256" key="10">
    <source>
        <dbReference type="RuleBase" id="RU368024"/>
    </source>
</evidence>
<accession>A0ABD0Z6S7</accession>
<dbReference type="SUPFAM" id="SSF50993">
    <property type="entry name" value="Peptidase/esterase 'gauge' domain"/>
    <property type="match status" value="1"/>
</dbReference>
<evidence type="ECO:0000313" key="14">
    <source>
        <dbReference type="Proteomes" id="UP001558652"/>
    </source>
</evidence>
<dbReference type="InterPro" id="IPR001375">
    <property type="entry name" value="Peptidase_S9_cat"/>
</dbReference>
<dbReference type="GO" id="GO:0005737">
    <property type="term" value="C:cytoplasm"/>
    <property type="evidence" value="ECO:0007669"/>
    <property type="project" value="UniProtKB-SubCell"/>
</dbReference>
<feature type="domain" description="Peptidase S9 prolyl oligopeptidase catalytic" evidence="11">
    <location>
        <begin position="482"/>
        <end position="619"/>
    </location>
</feature>
<evidence type="ECO:0000259" key="11">
    <source>
        <dbReference type="Pfam" id="PF00326"/>
    </source>
</evidence>
<keyword evidence="7 10" id="KW-0378">Hydrolase</keyword>
<evidence type="ECO:0000256" key="5">
    <source>
        <dbReference type="ARBA" id="ARBA00022490"/>
    </source>
</evidence>
<comment type="catalytic activity">
    <reaction evidence="1">
        <text>Hydrolysis of Pro-|-Xaa &gt;&gt; Ala-|-Xaa in oligopeptides.</text>
        <dbReference type="EC" id="3.4.21.26"/>
    </reaction>
</comment>
<evidence type="ECO:0000259" key="12">
    <source>
        <dbReference type="Pfam" id="PF02897"/>
    </source>
</evidence>
<evidence type="ECO:0000313" key="13">
    <source>
        <dbReference type="EMBL" id="KAL1139447.1"/>
    </source>
</evidence>
<dbReference type="AlphaFoldDB" id="A0ABD0Z6S7"/>
<dbReference type="PANTHER" id="PTHR42881:SF2">
    <property type="entry name" value="PROLYL ENDOPEPTIDASE"/>
    <property type="match status" value="1"/>
</dbReference>
<keyword evidence="6 10" id="KW-0645">Protease</keyword>
<dbReference type="Gene3D" id="3.40.50.1820">
    <property type="entry name" value="alpha/beta hydrolase"/>
    <property type="match status" value="1"/>
</dbReference>
<evidence type="ECO:0000256" key="8">
    <source>
        <dbReference type="ARBA" id="ARBA00022825"/>
    </source>
</evidence>
<evidence type="ECO:0000256" key="2">
    <source>
        <dbReference type="ARBA" id="ARBA00004496"/>
    </source>
</evidence>
<proteinExistence type="inferred from homology"/>
<dbReference type="SUPFAM" id="SSF53474">
    <property type="entry name" value="alpha/beta-Hydrolases"/>
    <property type="match status" value="1"/>
</dbReference>
<evidence type="ECO:0000256" key="7">
    <source>
        <dbReference type="ARBA" id="ARBA00022801"/>
    </source>
</evidence>
<dbReference type="EC" id="3.4.21.-" evidence="10"/>
<dbReference type="FunFam" id="3.40.50.1820:FF:000005">
    <property type="entry name" value="Prolyl endopeptidase"/>
    <property type="match status" value="1"/>
</dbReference>
<feature type="domain" description="Peptidase S9A N-terminal" evidence="12">
    <location>
        <begin position="6"/>
        <end position="417"/>
    </location>
</feature>
<evidence type="ECO:0000256" key="9">
    <source>
        <dbReference type="ARBA" id="ARBA00022990"/>
    </source>
</evidence>
<dbReference type="EMBL" id="JBFDAA010000002">
    <property type="protein sequence ID" value="KAL1139447.1"/>
    <property type="molecule type" value="Genomic_DNA"/>
</dbReference>
<dbReference type="FunFam" id="2.130.10.120:FF:000001">
    <property type="entry name" value="Prolyl endopeptidase"/>
    <property type="match status" value="1"/>
</dbReference>
<evidence type="ECO:0000256" key="1">
    <source>
        <dbReference type="ARBA" id="ARBA00001070"/>
    </source>
</evidence>
<sequence length="626" mass="71396">MTFDYPAVRRDETIKETHYGVEVCDPYRWLEDPDSEETKQFVEAQNNVTMPFLHSCKDRDKVSTKLTQMWDYPKYSCPYRHGDKYFHYMNTGLQNQSVLYVQDSLESPARVFLDPNALSADGTIALSGKSFSDDEKIMAYTLSCSGSDWVTVHFKDVETGKDYSDKLERVKFTSMAWTHDNKGIFYGQYPEVEGKADGSETDKNQNNKLYYHRVGSPQSEDVMVVEFPEEPGFICDAEVSDCGRWLLVMPRKLCKDNLLYFADLSTLPNGIVGKLQLTQVVYKLEADYVYVTNDGPNFIFRTNKDAPNYRLITINFNNPDPSNWKTLLPQHPADVLDWASAVANDKLVLCYIHDVKSVLQVHSLKDGSFMKELPLPMGTITGYSGRRKYPDIFYQFTSFLSPGIIYRCDLSKTTFEPKIFREITLPGFDPSLFEQHQVFYTSKDRTKVPMFIIHKKGMKLDGQNGCLLYGYGGFNVSLQPVFSVTRLVFIKHLDGVVAIPNLRGGGEYGEKWHDAGRLLNKQNVFDDFQAAAEYLISEGYTNRKLLAIQGGSNGGLLVAACLNQRPDLFKAGIAQVGVLDMLRYHKFTIGAMWVSDYGNPDEEKHFKNVMKYSPLHNIRIPENQTF</sequence>
<dbReference type="FunFam" id="3.40.50.1820:FF:000275">
    <property type="entry name" value="Prolyl endopeptidase"/>
    <property type="match status" value="1"/>
</dbReference>
<evidence type="ECO:0000256" key="3">
    <source>
        <dbReference type="ARBA" id="ARBA00005228"/>
    </source>
</evidence>
<dbReference type="PANTHER" id="PTHR42881">
    <property type="entry name" value="PROLYL ENDOPEPTIDASE"/>
    <property type="match status" value="1"/>
</dbReference>
<comment type="subcellular location">
    <subcellularLocation>
        <location evidence="2">Cytoplasm</location>
    </subcellularLocation>
</comment>
<dbReference type="PRINTS" id="PR00862">
    <property type="entry name" value="PROLIGOPTASE"/>
</dbReference>
<dbReference type="Proteomes" id="UP001558652">
    <property type="component" value="Unassembled WGS sequence"/>
</dbReference>
<reference evidence="13 14" key="1">
    <citation type="submission" date="2024-07" db="EMBL/GenBank/DDBJ databases">
        <title>Chromosome-level genome assembly of the water stick insect Ranatra chinensis (Heteroptera: Nepidae).</title>
        <authorList>
            <person name="Liu X."/>
        </authorList>
    </citation>
    <scope>NUCLEOTIDE SEQUENCE [LARGE SCALE GENOMIC DNA]</scope>
    <source>
        <strain evidence="13">Cailab_2021Rc</strain>
        <tissue evidence="13">Muscle</tissue>
    </source>
</reference>
<keyword evidence="5" id="KW-0963">Cytoplasm</keyword>
<organism evidence="13 14">
    <name type="scientific">Ranatra chinensis</name>
    <dbReference type="NCBI Taxonomy" id="642074"/>
    <lineage>
        <taxon>Eukaryota</taxon>
        <taxon>Metazoa</taxon>
        <taxon>Ecdysozoa</taxon>
        <taxon>Arthropoda</taxon>
        <taxon>Hexapoda</taxon>
        <taxon>Insecta</taxon>
        <taxon>Pterygota</taxon>
        <taxon>Neoptera</taxon>
        <taxon>Paraneoptera</taxon>
        <taxon>Hemiptera</taxon>
        <taxon>Heteroptera</taxon>
        <taxon>Panheteroptera</taxon>
        <taxon>Nepomorpha</taxon>
        <taxon>Nepidae</taxon>
        <taxon>Ranatrinae</taxon>
        <taxon>Ranatra</taxon>
    </lineage>
</organism>
<keyword evidence="8 10" id="KW-0720">Serine protease</keyword>
<name>A0ABD0Z6S7_9HEMI</name>
<dbReference type="Gene3D" id="2.130.10.120">
    <property type="entry name" value="Prolyl oligopeptidase, N-terminal domain"/>
    <property type="match status" value="1"/>
</dbReference>
<dbReference type="GO" id="GO:0004252">
    <property type="term" value="F:serine-type endopeptidase activity"/>
    <property type="evidence" value="ECO:0007669"/>
    <property type="project" value="UniProtKB-UniRule"/>
</dbReference>
<dbReference type="InterPro" id="IPR002471">
    <property type="entry name" value="Pept_S9_AS"/>
</dbReference>
<evidence type="ECO:0000256" key="6">
    <source>
        <dbReference type="ARBA" id="ARBA00022670"/>
    </source>
</evidence>
<dbReference type="InterPro" id="IPR051167">
    <property type="entry name" value="Prolyl_oligopep/macrocyclase"/>
</dbReference>
<dbReference type="InterPro" id="IPR029058">
    <property type="entry name" value="AB_hydrolase_fold"/>
</dbReference>
<evidence type="ECO:0000256" key="4">
    <source>
        <dbReference type="ARBA" id="ARBA00016310"/>
    </source>
</evidence>
<gene>
    <name evidence="13" type="ORF">AAG570_006431</name>
</gene>
<dbReference type="InterPro" id="IPR023302">
    <property type="entry name" value="Pept_S9A_N"/>
</dbReference>
<dbReference type="PROSITE" id="PS00708">
    <property type="entry name" value="PRO_ENDOPEP_SER"/>
    <property type="match status" value="1"/>
</dbReference>
<keyword evidence="14" id="KW-1185">Reference proteome</keyword>
<comment type="caution">
    <text evidence="13">The sequence shown here is derived from an EMBL/GenBank/DDBJ whole genome shotgun (WGS) entry which is preliminary data.</text>
</comment>
<dbReference type="GO" id="GO:0006508">
    <property type="term" value="P:proteolysis"/>
    <property type="evidence" value="ECO:0007669"/>
    <property type="project" value="UniProtKB-KW"/>
</dbReference>
<dbReference type="InterPro" id="IPR002470">
    <property type="entry name" value="Peptidase_S9A"/>
</dbReference>
<keyword evidence="9" id="KW-0007">Acetylation</keyword>
<protein>
    <recommendedName>
        <fullName evidence="4 10">Prolyl endopeptidase</fullName>
        <ecNumber evidence="10">3.4.21.-</ecNumber>
    </recommendedName>
</protein>
<comment type="similarity">
    <text evidence="3 10">Belongs to the peptidase S9A family.</text>
</comment>
<dbReference type="Pfam" id="PF00326">
    <property type="entry name" value="Peptidase_S9"/>
    <property type="match status" value="1"/>
</dbReference>
<dbReference type="Pfam" id="PF02897">
    <property type="entry name" value="Peptidase_S9_N"/>
    <property type="match status" value="1"/>
</dbReference>